<organism evidence="1 2">
    <name type="scientific">Mycolicibacterium obuense</name>
    <dbReference type="NCBI Taxonomy" id="1807"/>
    <lineage>
        <taxon>Bacteria</taxon>
        <taxon>Bacillati</taxon>
        <taxon>Actinomycetota</taxon>
        <taxon>Actinomycetes</taxon>
        <taxon>Mycobacteriales</taxon>
        <taxon>Mycobacteriaceae</taxon>
        <taxon>Mycolicibacterium</taxon>
    </lineage>
</organism>
<dbReference type="PATRIC" id="fig|1807.13.peg.1294"/>
<protein>
    <submittedName>
        <fullName evidence="1">Uncharacterized protein</fullName>
    </submittedName>
</protein>
<sequence length="238" mass="26523">MPDKCRQVVVVTAGDQDSTTGQLTYYERVKPGDDNGWKKAGGPMKCALGEGGVGVADDNTGKTPEGPFPLGLSLGHYLPDHFIHLKMNYKFAGNTDWWDESVKYWTFLLENEDGLKPADTTYNQWIVSKAKPVRDPKYVAMYGRDLPDREVESLAPKDQAKSHPDDNSDYNLAVFVDHNPTRTPGKGCAIFLHCRKDLDDPTEGCVAIHEPQLKTIMEWLDLAKTPYMSVIVDDDDGS</sequence>
<gene>
    <name evidence="1" type="ORF">WN67_10650</name>
</gene>
<keyword evidence="2" id="KW-1185">Reference proteome</keyword>
<comment type="caution">
    <text evidence="1">The sequence shown here is derived from an EMBL/GenBank/DDBJ whole genome shotgun (WGS) entry which is preliminary data.</text>
</comment>
<dbReference type="STRING" id="1807.MOBUDSM44075_02484"/>
<dbReference type="PANTHER" id="PTHR38589:SF1">
    <property type="entry name" value="BLR0621 PROTEIN"/>
    <property type="match status" value="1"/>
</dbReference>
<dbReference type="AlphaFoldDB" id="A0A0M2JY14"/>
<dbReference type="PANTHER" id="PTHR38589">
    <property type="entry name" value="BLR0621 PROTEIN"/>
    <property type="match status" value="1"/>
</dbReference>
<dbReference type="EMBL" id="LAUZ02000010">
    <property type="protein sequence ID" value="KKF01977.2"/>
    <property type="molecule type" value="Genomic_DNA"/>
</dbReference>
<evidence type="ECO:0000313" key="1">
    <source>
        <dbReference type="EMBL" id="KKF01977.2"/>
    </source>
</evidence>
<accession>A0A0M2JY14</accession>
<evidence type="ECO:0000313" key="2">
    <source>
        <dbReference type="Proteomes" id="UP000034150"/>
    </source>
</evidence>
<dbReference type="Proteomes" id="UP000034150">
    <property type="component" value="Unassembled WGS sequence"/>
</dbReference>
<reference evidence="1 2" key="1">
    <citation type="journal article" date="2015" name="Genome Announc.">
        <title>Draft Genome Sequence of Mycobacterium obuense Strain UC1, Isolated from Patient Sputum.</title>
        <authorList>
            <person name="Greninger A.L."/>
            <person name="Cunningham G."/>
            <person name="Hsu E.D."/>
            <person name="Yu J.M."/>
            <person name="Chiu C.Y."/>
            <person name="Miller S."/>
        </authorList>
    </citation>
    <scope>NUCLEOTIDE SEQUENCE [LARGE SCALE GENOMIC DNA]</scope>
    <source>
        <strain evidence="1 2">UC1</strain>
    </source>
</reference>
<name>A0A0M2JY14_9MYCO</name>
<proteinExistence type="predicted"/>